<evidence type="ECO:0000259" key="1">
    <source>
        <dbReference type="Pfam" id="PF04366"/>
    </source>
</evidence>
<dbReference type="AlphaFoldDB" id="A7I2Z0"/>
<evidence type="ECO:0000313" key="3">
    <source>
        <dbReference type="Proteomes" id="UP000002407"/>
    </source>
</evidence>
<organism evidence="2 3">
    <name type="scientific">Campylobacter hominis (strain ATCC BAA-381 / DSM 21671 / CCUG 45161 / LMG 19568 / NCTC 13146 / CH001A)</name>
    <dbReference type="NCBI Taxonomy" id="360107"/>
    <lineage>
        <taxon>Bacteria</taxon>
        <taxon>Pseudomonadati</taxon>
        <taxon>Campylobacterota</taxon>
        <taxon>Epsilonproteobacteria</taxon>
        <taxon>Campylobacterales</taxon>
        <taxon>Campylobacteraceae</taxon>
        <taxon>Campylobacter</taxon>
    </lineage>
</organism>
<dbReference type="STRING" id="360107.CHAB381_1331"/>
<sequence length="188" mass="19990">MKKIIIFIFLLTSSIFAKEELLLDSANTFNIVMQGKSVSNIVQNAKAILIFPSAKKVGFIIGGMFGEGVAVVGSQVMKADISNASLGFQIGYEDSYLVVFIMSDKLLNDIQNSKITLGGDVTATALNATANLGTLNAFSDDIYVFTNKSGVFVGASLGGVVLEIDGSEIYSQSSYGYTNLIEAVEKAK</sequence>
<dbReference type="Pfam" id="PF04366">
    <property type="entry name" value="Ysc84"/>
    <property type="match status" value="1"/>
</dbReference>
<dbReference type="KEGG" id="cha:CHAB381_1331"/>
<gene>
    <name evidence="2" type="ordered locus">CHAB381_1331</name>
</gene>
<reference evidence="3" key="1">
    <citation type="submission" date="2007-07" db="EMBL/GenBank/DDBJ databases">
        <title>Complete genome sequence of Campylobacter hominis ATCC BAA-381, a commensal isolated from the human gastrointestinal tract.</title>
        <authorList>
            <person name="Fouts D.E."/>
            <person name="Mongodin E.F."/>
            <person name="Puiu D."/>
            <person name="Sebastian Y."/>
            <person name="Miller W.G."/>
            <person name="Mandrell R.E."/>
            <person name="Nelson K.E."/>
        </authorList>
    </citation>
    <scope>NUCLEOTIDE SEQUENCE [LARGE SCALE GENOMIC DNA]</scope>
    <source>
        <strain evidence="3">ATCC BAA-381 / LMG 19568 / NCTC 13146 / CH001A</strain>
    </source>
</reference>
<dbReference type="EMBL" id="CP000776">
    <property type="protein sequence ID" value="ABS52103.1"/>
    <property type="molecule type" value="Genomic_DNA"/>
</dbReference>
<feature type="domain" description="Ysc84 actin-binding" evidence="1">
    <location>
        <begin position="83"/>
        <end position="167"/>
    </location>
</feature>
<keyword evidence="3" id="KW-1185">Reference proteome</keyword>
<dbReference type="OrthoDB" id="198978at2"/>
<dbReference type="Proteomes" id="UP000002407">
    <property type="component" value="Chromosome"/>
</dbReference>
<dbReference type="eggNOG" id="COG2930">
    <property type="taxonomic scope" value="Bacteria"/>
</dbReference>
<dbReference type="HOGENOM" id="CLU_1388030_0_0_7"/>
<dbReference type="RefSeq" id="WP_012109182.1">
    <property type="nucleotide sequence ID" value="NC_009714.1"/>
</dbReference>
<name>A7I2Z0_CAMHC</name>
<evidence type="ECO:0000313" key="2">
    <source>
        <dbReference type="EMBL" id="ABS52103.1"/>
    </source>
</evidence>
<proteinExistence type="predicted"/>
<dbReference type="InterPro" id="IPR007461">
    <property type="entry name" value="Ysc84_actin-binding"/>
</dbReference>
<dbReference type="CDD" id="cd11524">
    <property type="entry name" value="SYLF"/>
    <property type="match status" value="1"/>
</dbReference>
<protein>
    <recommendedName>
        <fullName evidence="1">Ysc84 actin-binding domain-containing protein</fullName>
    </recommendedName>
</protein>
<accession>A7I2Z0</accession>